<dbReference type="Proteomes" id="UP001597467">
    <property type="component" value="Unassembled WGS sequence"/>
</dbReference>
<feature type="transmembrane region" description="Helical" evidence="4">
    <location>
        <begin position="159"/>
        <end position="183"/>
    </location>
</feature>
<evidence type="ECO:0000313" key="6">
    <source>
        <dbReference type="Proteomes" id="UP001597467"/>
    </source>
</evidence>
<evidence type="ECO:0000256" key="3">
    <source>
        <dbReference type="ARBA" id="ARBA00022448"/>
    </source>
</evidence>
<name>A0ABW5K2T5_9FLAO</name>
<feature type="transmembrane region" description="Helical" evidence="4">
    <location>
        <begin position="247"/>
        <end position="268"/>
    </location>
</feature>
<evidence type="ECO:0000256" key="2">
    <source>
        <dbReference type="ARBA" id="ARBA00007783"/>
    </source>
</evidence>
<protein>
    <submittedName>
        <fullName evidence="5">ABC transporter permease</fullName>
    </submittedName>
</protein>
<dbReference type="EMBL" id="JBHULM010000009">
    <property type="protein sequence ID" value="MFD2542020.1"/>
    <property type="molecule type" value="Genomic_DNA"/>
</dbReference>
<keyword evidence="3" id="KW-0813">Transport</keyword>
<keyword evidence="4" id="KW-0472">Membrane</keyword>
<keyword evidence="4" id="KW-0812">Transmembrane</keyword>
<feature type="transmembrane region" description="Helical" evidence="4">
    <location>
        <begin position="126"/>
        <end position="153"/>
    </location>
</feature>
<keyword evidence="6" id="KW-1185">Reference proteome</keyword>
<evidence type="ECO:0000256" key="4">
    <source>
        <dbReference type="SAM" id="Phobius"/>
    </source>
</evidence>
<organism evidence="5 6">
    <name type="scientific">Lacinutrix gracilariae</name>
    <dbReference type="NCBI Taxonomy" id="1747198"/>
    <lineage>
        <taxon>Bacteria</taxon>
        <taxon>Pseudomonadati</taxon>
        <taxon>Bacteroidota</taxon>
        <taxon>Flavobacteriia</taxon>
        <taxon>Flavobacteriales</taxon>
        <taxon>Flavobacteriaceae</taxon>
        <taxon>Lacinutrix</taxon>
    </lineage>
</organism>
<feature type="transmembrane region" description="Helical" evidence="4">
    <location>
        <begin position="85"/>
        <end position="105"/>
    </location>
</feature>
<evidence type="ECO:0000313" key="5">
    <source>
        <dbReference type="EMBL" id="MFD2542020.1"/>
    </source>
</evidence>
<keyword evidence="4" id="KW-1133">Transmembrane helix</keyword>
<dbReference type="RefSeq" id="WP_379902355.1">
    <property type="nucleotide sequence ID" value="NZ_JBHULM010000009.1"/>
</dbReference>
<dbReference type="PANTHER" id="PTHR30413:SF8">
    <property type="entry name" value="TRANSPORT PERMEASE PROTEIN"/>
    <property type="match status" value="1"/>
</dbReference>
<comment type="caution">
    <text evidence="5">The sequence shown here is derived from an EMBL/GenBank/DDBJ whole genome shotgun (WGS) entry which is preliminary data.</text>
</comment>
<reference evidence="6" key="1">
    <citation type="journal article" date="2019" name="Int. J. Syst. Evol. Microbiol.">
        <title>The Global Catalogue of Microorganisms (GCM) 10K type strain sequencing project: providing services to taxonomists for standard genome sequencing and annotation.</title>
        <authorList>
            <consortium name="The Broad Institute Genomics Platform"/>
            <consortium name="The Broad Institute Genome Sequencing Center for Infectious Disease"/>
            <person name="Wu L."/>
            <person name="Ma J."/>
        </authorList>
    </citation>
    <scope>NUCLEOTIDE SEQUENCE [LARGE SCALE GENOMIC DNA]</scope>
    <source>
        <strain evidence="6">KCTC 42808</strain>
    </source>
</reference>
<accession>A0ABW5K2T5</accession>
<feature type="transmembrane region" description="Helical" evidence="4">
    <location>
        <begin position="195"/>
        <end position="213"/>
    </location>
</feature>
<feature type="transmembrane region" description="Helical" evidence="4">
    <location>
        <begin position="50"/>
        <end position="70"/>
    </location>
</feature>
<dbReference type="PANTHER" id="PTHR30413">
    <property type="entry name" value="INNER MEMBRANE TRANSPORT PERMEASE"/>
    <property type="match status" value="1"/>
</dbReference>
<evidence type="ECO:0000256" key="1">
    <source>
        <dbReference type="ARBA" id="ARBA00004429"/>
    </source>
</evidence>
<sequence>MALETRVYQKERTIKFGGLLKASLRDMYHSRFLARQLAERDIKAQYRQSYLGIVWAFVMPLATAMVWIVLNNSGTVKLSDTGIPYPVYAFSGTLIWSIIVASINSPMQSTNAAKGILTKINFPKEALLVSGIYKLLFDSFIKIILLVLFVFIYGVGFHWSLLLFPVAIIGAVLFGTTLGLFVTPLGLLYKDIGKIITFGLQFLMYATPVVYAIPKTGIMHHLMTWNPITPLVLTARDLVVGFHPAHINYFIGVMLVCIPLLFLGLIIYRISIPIIVERLSA</sequence>
<gene>
    <name evidence="5" type="ORF">ACFSSB_06770</name>
</gene>
<comment type="subcellular location">
    <subcellularLocation>
        <location evidence="1">Cell inner membrane</location>
        <topology evidence="1">Multi-pass membrane protein</topology>
    </subcellularLocation>
</comment>
<proteinExistence type="inferred from homology"/>
<comment type="similarity">
    <text evidence="2">Belongs to the ABC-2 integral membrane protein family.</text>
</comment>